<organism evidence="1 2">
    <name type="scientific">Bartonella grahamii</name>
    <dbReference type="NCBI Taxonomy" id="33045"/>
    <lineage>
        <taxon>Bacteria</taxon>
        <taxon>Pseudomonadati</taxon>
        <taxon>Pseudomonadota</taxon>
        <taxon>Alphaproteobacteria</taxon>
        <taxon>Hyphomicrobiales</taxon>
        <taxon>Bartonellaceae</taxon>
        <taxon>Bartonella</taxon>
    </lineage>
</organism>
<dbReference type="Proteomes" id="UP000253846">
    <property type="component" value="Unassembled WGS sequence"/>
</dbReference>
<sequence length="31" mass="3495">MTTISKNIPVIYSIANEIAPVNKKKHPKNMN</sequence>
<accession>A0A336NIU4</accession>
<protein>
    <submittedName>
        <fullName evidence="1">Uncharacterized protein</fullName>
    </submittedName>
</protein>
<name>A0A336NIU4_BARGR</name>
<evidence type="ECO:0000313" key="1">
    <source>
        <dbReference type="EMBL" id="SSZ40688.1"/>
    </source>
</evidence>
<dbReference type="EMBL" id="UFTD01000002">
    <property type="protein sequence ID" value="SSZ40688.1"/>
    <property type="molecule type" value="Genomic_DNA"/>
</dbReference>
<evidence type="ECO:0000313" key="2">
    <source>
        <dbReference type="Proteomes" id="UP000253846"/>
    </source>
</evidence>
<proteinExistence type="predicted"/>
<gene>
    <name evidence="1" type="ORF">NCTC12860_01842</name>
</gene>
<reference evidence="1 2" key="1">
    <citation type="submission" date="2018-06" db="EMBL/GenBank/DDBJ databases">
        <authorList>
            <consortium name="Pathogen Informatics"/>
            <person name="Doyle S."/>
        </authorList>
    </citation>
    <scope>NUCLEOTIDE SEQUENCE [LARGE SCALE GENOMIC DNA]</scope>
    <source>
        <strain evidence="1 2">NCTC12860</strain>
    </source>
</reference>
<dbReference type="AlphaFoldDB" id="A0A336NIU4"/>